<keyword evidence="6" id="KW-0812">Transmembrane</keyword>
<evidence type="ECO:0000256" key="4">
    <source>
        <dbReference type="PROSITE-ProRule" id="PRU00175"/>
    </source>
</evidence>
<feature type="domain" description="RING-type" evidence="7">
    <location>
        <begin position="174"/>
        <end position="198"/>
    </location>
</feature>
<feature type="region of interest" description="Disordered" evidence="5">
    <location>
        <begin position="97"/>
        <end position="116"/>
    </location>
</feature>
<evidence type="ECO:0000256" key="2">
    <source>
        <dbReference type="ARBA" id="ARBA00022771"/>
    </source>
</evidence>
<dbReference type="AlphaFoldDB" id="A0AAW0QIC1"/>
<comment type="caution">
    <text evidence="8">The sequence shown here is derived from an EMBL/GenBank/DDBJ whole genome shotgun (WGS) entry which is preliminary data.</text>
</comment>
<dbReference type="Gene3D" id="3.30.40.10">
    <property type="entry name" value="Zinc/RING finger domain, C3HC4 (zinc finger)"/>
    <property type="match status" value="1"/>
</dbReference>
<feature type="transmembrane region" description="Helical" evidence="6">
    <location>
        <begin position="7"/>
        <end position="26"/>
    </location>
</feature>
<dbReference type="SUPFAM" id="SSF57850">
    <property type="entry name" value="RING/U-box"/>
    <property type="match status" value="1"/>
</dbReference>
<keyword evidence="6" id="KW-1133">Transmembrane helix</keyword>
<dbReference type="PANTHER" id="PTHR45969:SF69">
    <property type="entry name" value="FINGER DOMAIN PROTEIN, PUTATIVE (AFU_ORTHOLOGUE AFUA_3G12190)-RELATED"/>
    <property type="match status" value="1"/>
</dbReference>
<dbReference type="Pfam" id="PF13639">
    <property type="entry name" value="zf-RING_2"/>
    <property type="match status" value="1"/>
</dbReference>
<dbReference type="PANTHER" id="PTHR45969">
    <property type="entry name" value="RING ZINC FINGER PROTEIN-RELATED"/>
    <property type="match status" value="1"/>
</dbReference>
<evidence type="ECO:0000256" key="3">
    <source>
        <dbReference type="ARBA" id="ARBA00022833"/>
    </source>
</evidence>
<dbReference type="GO" id="GO:0061630">
    <property type="term" value="F:ubiquitin protein ligase activity"/>
    <property type="evidence" value="ECO:0007669"/>
    <property type="project" value="TreeGrafter"/>
</dbReference>
<dbReference type="PROSITE" id="PS50089">
    <property type="entry name" value="ZF_RING_2"/>
    <property type="match status" value="1"/>
</dbReference>
<dbReference type="InterPro" id="IPR013083">
    <property type="entry name" value="Znf_RING/FYVE/PHD"/>
</dbReference>
<dbReference type="GO" id="GO:0008270">
    <property type="term" value="F:zinc ion binding"/>
    <property type="evidence" value="ECO:0007669"/>
    <property type="project" value="UniProtKB-KW"/>
</dbReference>
<protein>
    <recommendedName>
        <fullName evidence="7">RING-type domain-containing protein</fullName>
    </recommendedName>
</protein>
<evidence type="ECO:0000256" key="6">
    <source>
        <dbReference type="SAM" id="Phobius"/>
    </source>
</evidence>
<keyword evidence="2 4" id="KW-0863">Zinc-finger</keyword>
<evidence type="ECO:0000313" key="9">
    <source>
        <dbReference type="Proteomes" id="UP001392437"/>
    </source>
</evidence>
<feature type="compositionally biased region" description="Basic residues" evidence="5">
    <location>
        <begin position="143"/>
        <end position="158"/>
    </location>
</feature>
<reference evidence="8 9" key="1">
    <citation type="submission" date="2023-01" db="EMBL/GenBank/DDBJ databases">
        <title>Analysis of 21 Apiospora genomes using comparative genomics revels a genus with tremendous synthesis potential of carbohydrate active enzymes and secondary metabolites.</title>
        <authorList>
            <person name="Sorensen T."/>
        </authorList>
    </citation>
    <scope>NUCLEOTIDE SEQUENCE [LARGE SCALE GENOMIC DNA]</scope>
    <source>
        <strain evidence="8 9">CBS 117206</strain>
    </source>
</reference>
<keyword evidence="1" id="KW-0479">Metal-binding</keyword>
<evidence type="ECO:0000256" key="5">
    <source>
        <dbReference type="SAM" id="MobiDB-lite"/>
    </source>
</evidence>
<proteinExistence type="predicted"/>
<dbReference type="InterPro" id="IPR001841">
    <property type="entry name" value="Znf_RING"/>
</dbReference>
<keyword evidence="6" id="KW-0472">Membrane</keyword>
<keyword evidence="9" id="KW-1185">Reference proteome</keyword>
<keyword evidence="3" id="KW-0862">Zinc</keyword>
<evidence type="ECO:0000313" key="8">
    <source>
        <dbReference type="EMBL" id="KAK8101471.1"/>
    </source>
</evidence>
<gene>
    <name evidence="8" type="ORF">PG999_011845</name>
</gene>
<dbReference type="GO" id="GO:0016567">
    <property type="term" value="P:protein ubiquitination"/>
    <property type="evidence" value="ECO:0007669"/>
    <property type="project" value="TreeGrafter"/>
</dbReference>
<evidence type="ECO:0000256" key="1">
    <source>
        <dbReference type="ARBA" id="ARBA00022723"/>
    </source>
</evidence>
<sequence length="231" mass="25188">MDHPWDIVTAVCFCALGVIVIVSVWFRAKLAAQCERLWQQTGKRKNDPVVASKSLHQAIARLAEVTENKGHRSEGRESNVNLCPICLASLYGLPPDEAGGSESDTEGGVVTVKGNGGDLEAGTLKETAAGEVSASAADVAGAAKKKKMNAPPRTKKTSWRPQPIDDEILKMRRCPHMFHARCLATWFLMKRYDCPVCRAAYYQTASESDDELSDREAAQATSLGIPVLPFW</sequence>
<dbReference type="EMBL" id="JAQQWP010000009">
    <property type="protein sequence ID" value="KAK8101471.1"/>
    <property type="molecule type" value="Genomic_DNA"/>
</dbReference>
<evidence type="ECO:0000259" key="7">
    <source>
        <dbReference type="PROSITE" id="PS50089"/>
    </source>
</evidence>
<name>A0AAW0QIC1_9PEZI</name>
<accession>A0AAW0QIC1</accession>
<organism evidence="8 9">
    <name type="scientific">Apiospora kogelbergensis</name>
    <dbReference type="NCBI Taxonomy" id="1337665"/>
    <lineage>
        <taxon>Eukaryota</taxon>
        <taxon>Fungi</taxon>
        <taxon>Dikarya</taxon>
        <taxon>Ascomycota</taxon>
        <taxon>Pezizomycotina</taxon>
        <taxon>Sordariomycetes</taxon>
        <taxon>Xylariomycetidae</taxon>
        <taxon>Amphisphaeriales</taxon>
        <taxon>Apiosporaceae</taxon>
        <taxon>Apiospora</taxon>
    </lineage>
</organism>
<dbReference type="Proteomes" id="UP001392437">
    <property type="component" value="Unassembled WGS sequence"/>
</dbReference>
<feature type="region of interest" description="Disordered" evidence="5">
    <location>
        <begin position="141"/>
        <end position="160"/>
    </location>
</feature>